<organism evidence="10 11">
    <name type="scientific">Nematostella vectensis</name>
    <name type="common">Starlet sea anemone</name>
    <dbReference type="NCBI Taxonomy" id="45351"/>
    <lineage>
        <taxon>Eukaryota</taxon>
        <taxon>Metazoa</taxon>
        <taxon>Cnidaria</taxon>
        <taxon>Anthozoa</taxon>
        <taxon>Hexacorallia</taxon>
        <taxon>Actiniaria</taxon>
        <taxon>Edwardsiidae</taxon>
        <taxon>Nematostella</taxon>
    </lineage>
</organism>
<evidence type="ECO:0000256" key="6">
    <source>
        <dbReference type="ARBA" id="ARBA00022723"/>
    </source>
</evidence>
<dbReference type="Proteomes" id="UP000001593">
    <property type="component" value="Unassembled WGS sequence"/>
</dbReference>
<feature type="non-terminal residue" evidence="10">
    <location>
        <position position="1"/>
    </location>
</feature>
<protein>
    <recommendedName>
        <fullName evidence="4">Phosphoserine phosphatase</fullName>
        <ecNumber evidence="3">3.1.3.3</ecNumber>
    </recommendedName>
</protein>
<dbReference type="InterPro" id="IPR050582">
    <property type="entry name" value="HAD-like_SerB"/>
</dbReference>
<dbReference type="SUPFAM" id="SSF56784">
    <property type="entry name" value="HAD-like"/>
    <property type="match status" value="1"/>
</dbReference>
<keyword evidence="9" id="KW-0718">Serine biosynthesis</keyword>
<dbReference type="eggNOG" id="KOG1615">
    <property type="taxonomic scope" value="Eukaryota"/>
</dbReference>
<evidence type="ECO:0000256" key="4">
    <source>
        <dbReference type="ARBA" id="ARBA00015196"/>
    </source>
</evidence>
<evidence type="ECO:0000256" key="7">
    <source>
        <dbReference type="ARBA" id="ARBA00022801"/>
    </source>
</evidence>
<accession>A7T9G7</accession>
<dbReference type="GO" id="GO:0016787">
    <property type="term" value="F:hydrolase activity"/>
    <property type="evidence" value="ECO:0007669"/>
    <property type="project" value="UniProtKB-KW"/>
</dbReference>
<evidence type="ECO:0000256" key="8">
    <source>
        <dbReference type="ARBA" id="ARBA00022842"/>
    </source>
</evidence>
<evidence type="ECO:0000256" key="9">
    <source>
        <dbReference type="ARBA" id="ARBA00023299"/>
    </source>
</evidence>
<keyword evidence="5" id="KW-0028">Amino-acid biosynthesis</keyword>
<keyword evidence="11" id="KW-1185">Reference proteome</keyword>
<evidence type="ECO:0000256" key="3">
    <source>
        <dbReference type="ARBA" id="ARBA00012640"/>
    </source>
</evidence>
<dbReference type="PANTHER" id="PTHR43344">
    <property type="entry name" value="PHOSPHOSERINE PHOSPHATASE"/>
    <property type="match status" value="1"/>
</dbReference>
<dbReference type="InterPro" id="IPR023214">
    <property type="entry name" value="HAD_sf"/>
</dbReference>
<evidence type="ECO:0000313" key="10">
    <source>
        <dbReference type="EMBL" id="EDO27358.1"/>
    </source>
</evidence>
<comment type="pathway">
    <text evidence="2">Amino-acid biosynthesis; L-serine biosynthesis; L-serine from 3-phospho-D-glycerate: step 3/3.</text>
</comment>
<sequence>RLVVIGDGVTDMEACPPADAFIGFGGNVVREQVKANAPWFVTDFKVLLDAL</sequence>
<proteinExistence type="predicted"/>
<comment type="cofactor">
    <cofactor evidence="1">
        <name>Mg(2+)</name>
        <dbReference type="ChEBI" id="CHEBI:18420"/>
    </cofactor>
</comment>
<evidence type="ECO:0000256" key="1">
    <source>
        <dbReference type="ARBA" id="ARBA00001946"/>
    </source>
</evidence>
<dbReference type="GO" id="GO:0006564">
    <property type="term" value="P:L-serine biosynthetic process"/>
    <property type="evidence" value="ECO:0007669"/>
    <property type="project" value="UniProtKB-KW"/>
</dbReference>
<dbReference type="STRING" id="45351.A7T9G7"/>
<dbReference type="GO" id="GO:0046872">
    <property type="term" value="F:metal ion binding"/>
    <property type="evidence" value="ECO:0007669"/>
    <property type="project" value="UniProtKB-KW"/>
</dbReference>
<dbReference type="InterPro" id="IPR036412">
    <property type="entry name" value="HAD-like_sf"/>
</dbReference>
<dbReference type="Gene3D" id="3.40.50.1000">
    <property type="entry name" value="HAD superfamily/HAD-like"/>
    <property type="match status" value="1"/>
</dbReference>
<dbReference type="EMBL" id="DS473367">
    <property type="protein sequence ID" value="EDO27358.1"/>
    <property type="molecule type" value="Genomic_DNA"/>
</dbReference>
<dbReference type="PhylomeDB" id="A7T9G7"/>
<keyword evidence="6" id="KW-0479">Metal-binding</keyword>
<dbReference type="InParanoid" id="A7T9G7"/>
<gene>
    <name evidence="10" type="ORF">NEMVEDRAFT_v1g151322</name>
</gene>
<evidence type="ECO:0000256" key="2">
    <source>
        <dbReference type="ARBA" id="ARBA00005135"/>
    </source>
</evidence>
<reference evidence="10 11" key="1">
    <citation type="journal article" date="2007" name="Science">
        <title>Sea anemone genome reveals ancestral eumetazoan gene repertoire and genomic organization.</title>
        <authorList>
            <person name="Putnam N.H."/>
            <person name="Srivastava M."/>
            <person name="Hellsten U."/>
            <person name="Dirks B."/>
            <person name="Chapman J."/>
            <person name="Salamov A."/>
            <person name="Terry A."/>
            <person name="Shapiro H."/>
            <person name="Lindquist E."/>
            <person name="Kapitonov V.V."/>
            <person name="Jurka J."/>
            <person name="Genikhovich G."/>
            <person name="Grigoriev I.V."/>
            <person name="Lucas S.M."/>
            <person name="Steele R.E."/>
            <person name="Finnerty J.R."/>
            <person name="Technau U."/>
            <person name="Martindale M.Q."/>
            <person name="Rokhsar D.S."/>
        </authorList>
    </citation>
    <scope>NUCLEOTIDE SEQUENCE [LARGE SCALE GENOMIC DNA]</scope>
    <source>
        <strain evidence="11">CH2 X CH6</strain>
    </source>
</reference>
<keyword evidence="7" id="KW-0378">Hydrolase</keyword>
<evidence type="ECO:0000313" key="11">
    <source>
        <dbReference type="Proteomes" id="UP000001593"/>
    </source>
</evidence>
<dbReference type="EC" id="3.1.3.3" evidence="3"/>
<dbReference type="HOGENOM" id="CLU_036368_2_1_1"/>
<name>A7T9G7_NEMVE</name>
<evidence type="ECO:0000256" key="5">
    <source>
        <dbReference type="ARBA" id="ARBA00022605"/>
    </source>
</evidence>
<dbReference type="AlphaFoldDB" id="A7T9G7"/>
<keyword evidence="8" id="KW-0460">Magnesium</keyword>
<dbReference type="PANTHER" id="PTHR43344:SF2">
    <property type="entry name" value="PHOSPHOSERINE PHOSPHATASE"/>
    <property type="match status" value="1"/>
</dbReference>